<keyword evidence="1" id="KW-0732">Signal</keyword>
<proteinExistence type="predicted"/>
<feature type="chain" id="PRO_5041378204" description="C6 domain-containing protein" evidence="1">
    <location>
        <begin position="18"/>
        <end position="115"/>
    </location>
</feature>
<sequence length="115" mass="12560">MMIILPITLLSLPMVFGESCTSCKPSAIHICESSVAYSTSTVNGCTRLQAKCKSSTAQIQIEKLPMIDSKGDPTQAFEVDCRSGKWWPATDPIAFFPMVITSIDCVEKDTELPLI</sequence>
<feature type="non-terminal residue" evidence="2">
    <location>
        <position position="1"/>
    </location>
</feature>
<gene>
    <name evidence="2" type="ORF">MSPICULIGERA_LOCUS25652</name>
</gene>
<evidence type="ECO:0008006" key="4">
    <source>
        <dbReference type="Google" id="ProtNLM"/>
    </source>
</evidence>
<evidence type="ECO:0000256" key="1">
    <source>
        <dbReference type="SAM" id="SignalP"/>
    </source>
</evidence>
<keyword evidence="3" id="KW-1185">Reference proteome</keyword>
<reference evidence="2" key="1">
    <citation type="submission" date="2023-06" db="EMBL/GenBank/DDBJ databases">
        <authorList>
            <person name="Delattre M."/>
        </authorList>
    </citation>
    <scope>NUCLEOTIDE SEQUENCE</scope>
    <source>
        <strain evidence="2">AF72</strain>
    </source>
</reference>
<accession>A0AA36DJT0</accession>
<evidence type="ECO:0000313" key="2">
    <source>
        <dbReference type="EMBL" id="CAJ0587697.1"/>
    </source>
</evidence>
<evidence type="ECO:0000313" key="3">
    <source>
        <dbReference type="Proteomes" id="UP001177023"/>
    </source>
</evidence>
<comment type="caution">
    <text evidence="2">The sequence shown here is derived from an EMBL/GenBank/DDBJ whole genome shotgun (WGS) entry which is preliminary data.</text>
</comment>
<organism evidence="2 3">
    <name type="scientific">Mesorhabditis spiculigera</name>
    <dbReference type="NCBI Taxonomy" id="96644"/>
    <lineage>
        <taxon>Eukaryota</taxon>
        <taxon>Metazoa</taxon>
        <taxon>Ecdysozoa</taxon>
        <taxon>Nematoda</taxon>
        <taxon>Chromadorea</taxon>
        <taxon>Rhabditida</taxon>
        <taxon>Rhabditina</taxon>
        <taxon>Rhabditomorpha</taxon>
        <taxon>Rhabditoidea</taxon>
        <taxon>Rhabditidae</taxon>
        <taxon>Mesorhabditinae</taxon>
        <taxon>Mesorhabditis</taxon>
    </lineage>
</organism>
<protein>
    <recommendedName>
        <fullName evidence="4">C6 domain-containing protein</fullName>
    </recommendedName>
</protein>
<dbReference type="Proteomes" id="UP001177023">
    <property type="component" value="Unassembled WGS sequence"/>
</dbReference>
<feature type="signal peptide" evidence="1">
    <location>
        <begin position="1"/>
        <end position="17"/>
    </location>
</feature>
<dbReference type="EMBL" id="CATQJA010002710">
    <property type="protein sequence ID" value="CAJ0587697.1"/>
    <property type="molecule type" value="Genomic_DNA"/>
</dbReference>
<name>A0AA36DJT0_9BILA</name>
<dbReference type="AlphaFoldDB" id="A0AA36DJT0"/>